<dbReference type="RefSeq" id="WP_156720094.1">
    <property type="nucleotide sequence ID" value="NZ_CACRUF010000056.1"/>
</dbReference>
<dbReference type="GO" id="GO:0003676">
    <property type="term" value="F:nucleic acid binding"/>
    <property type="evidence" value="ECO:0007669"/>
    <property type="project" value="InterPro"/>
</dbReference>
<dbReference type="Gene3D" id="3.40.1350.10">
    <property type="match status" value="1"/>
</dbReference>
<dbReference type="EMBL" id="CACRUF010000056">
    <property type="protein sequence ID" value="VYU36690.1"/>
    <property type="molecule type" value="Genomic_DNA"/>
</dbReference>
<name>A0A6N3E6K4_9FIRM</name>
<gene>
    <name evidence="2" type="ORF">VDLFYP95_00265</name>
</gene>
<evidence type="ECO:0000313" key="2">
    <source>
        <dbReference type="EMBL" id="VYU36690.1"/>
    </source>
</evidence>
<dbReference type="Pfam" id="PF14088">
    <property type="entry name" value="DUF4268"/>
    <property type="match status" value="1"/>
</dbReference>
<evidence type="ECO:0000259" key="1">
    <source>
        <dbReference type="Pfam" id="PF14088"/>
    </source>
</evidence>
<feature type="domain" description="DUF4268" evidence="1">
    <location>
        <begin position="176"/>
        <end position="308"/>
    </location>
</feature>
<dbReference type="InterPro" id="IPR025364">
    <property type="entry name" value="DUF4268"/>
</dbReference>
<reference evidence="2" key="1">
    <citation type="submission" date="2019-11" db="EMBL/GenBank/DDBJ databases">
        <authorList>
            <person name="Feng L."/>
        </authorList>
    </citation>
    <scope>NUCLEOTIDE SEQUENCE</scope>
    <source>
        <strain evidence="2">VdisparLFYP95</strain>
    </source>
</reference>
<organism evidence="2">
    <name type="scientific">Veillonella dispar</name>
    <dbReference type="NCBI Taxonomy" id="39778"/>
    <lineage>
        <taxon>Bacteria</taxon>
        <taxon>Bacillati</taxon>
        <taxon>Bacillota</taxon>
        <taxon>Negativicutes</taxon>
        <taxon>Veillonellales</taxon>
        <taxon>Veillonellaceae</taxon>
        <taxon>Veillonella</taxon>
    </lineage>
</organism>
<protein>
    <recommendedName>
        <fullName evidence="1">DUF4268 domain-containing protein</fullName>
    </recommendedName>
</protein>
<proteinExistence type="predicted"/>
<sequence>MNIGKLEAVPIRDLWEHEQYDFSVWLSKEENLSILGEELGISFTDIETERFVGSYRCDIVAKNDNNKDETIIIENQLERSNHDHLGKIITYASGLNATTIIWIVKEARSEHKSAIEWLNNNTISIINFFLIELKAYRIGNSLPAPKFELIEGPNNFTKNTTAMTENKKSNRSKAARYDFWTRLIEYSNNCENSILKNRNANTEDWMSIPIGISKAHIEIKLNDRGHCIRIVLYIPDDKALYHSFENLKKDIENDAGHTLEWRNFDRLKKSEIIYKIPGLDFDDDSNYDSLMRDTLDNVVRLRDIYIKYLKRTGNM</sequence>
<dbReference type="InterPro" id="IPR011856">
    <property type="entry name" value="tRNA_endonuc-like_dom_sf"/>
</dbReference>
<accession>A0A6N3E6K4</accession>
<dbReference type="AlphaFoldDB" id="A0A6N3E6K4"/>